<feature type="repeat" description="ANK" evidence="3">
    <location>
        <begin position="584"/>
        <end position="616"/>
    </location>
</feature>
<dbReference type="Gene3D" id="1.25.40.20">
    <property type="entry name" value="Ankyrin repeat-containing domain"/>
    <property type="match status" value="4"/>
</dbReference>
<gene>
    <name evidence="8" type="ORF">FMUND_2635</name>
</gene>
<dbReference type="Pfam" id="PF06985">
    <property type="entry name" value="HET"/>
    <property type="match status" value="1"/>
</dbReference>
<feature type="region of interest" description="Disordered" evidence="4">
    <location>
        <begin position="1"/>
        <end position="21"/>
    </location>
</feature>
<feature type="repeat" description="ANK" evidence="3">
    <location>
        <begin position="1193"/>
        <end position="1225"/>
    </location>
</feature>
<dbReference type="Pfam" id="PF00023">
    <property type="entry name" value="Ank"/>
    <property type="match status" value="1"/>
</dbReference>
<feature type="domain" description="Nephrocystin 3-like N-terminal" evidence="7">
    <location>
        <begin position="38"/>
        <end position="216"/>
    </location>
</feature>
<evidence type="ECO:0000256" key="4">
    <source>
        <dbReference type="SAM" id="MobiDB-lite"/>
    </source>
</evidence>
<sequence>MSSGSVSQWLTEAENSPRLTETDYSAQLTEYAKKRHPGTLNNLFESTEYNIWLESSPQTLLLYSEPGAGKSVAVACLLQDLFRRFGRGEPDDNSLKDDSQTVGSIAYIFFDSLRREEQSYDNIALCISEQLASSRLPSKRPNIPPWKEDDYEYFLRPTELAVSRYLKHQIVCHTKQSTVFIILEGLDECPETSRVPLLAFLAAIQREHGRLNVLLTWRKNWAPACQIGLLLQNTRMLEIYPSRQEMELYLTDHLPLELERRKSIIDKIIVAVNGRYLFAQLCLELIQGTASPHQLDLISPASIRPATYDELCSSIMDKISLQSTHQAQLAKRCLLWLTFAKRPLSVLELQDALTVPIEGNADSSFDDCPIDITAIITSCGGLARLDSINGTLCIRLYNRTIQGYFYRHLSDAEGDIGRACIKYLINRSPDGACRTTKELVERLRSNTFYEYAAGHWGQHIQCVKGPPMSDMTIREFFSSRTKWEGALQAEYSTAEMKREGLKEPCEDGHPYYPMSSETIHLATRAGVAGIVAALLAQDSRPSFLNSRDYYGQTALSCAAQAGNSEILEILLSHTVLDIDRRDYQGRTPISYAADNGHAFAVSRLLEHRANPNLRDCDGCFPLCLCGLNSRPYEYADYKKTKITPLVRALKNGFKDIAEMLADVDGIDAHAPAELSGFSVLGFAIKTGHEDIALRLLAKYGIGSKSDQKDPGAELLVAAAFIGSTELVNTLLEKHRVNPNGTPLGHSTRTHPSRPCSEFVGLTPLIAAAKNGHDIIVKLLLRHKSIQPDMSKGGTTALSEAARNGNVGIVNMLLADGRADVNQQVCYKSSPLSLAASRGHEAVVEALLAQKETDPNCKDSGRSTISRMFDQESIGQDDLRQVCNMASRILADPRFDRNARDDWGHTLLYYAAKVGATSLVELILEDPRADMGFEDDVASLASAAVSGHVGVVEAFLKTGRFEINTPIKYWYRSDKASLLSIAAKAGQVGVVDMLLSQPGIDAQQTDNQGKTPLAIAASRAATATVERLLAVEGVDPNVRDTKGQTPLHMAVECSNSLETVEALLRAEYIRPDLANNQGRTPLSVLCGSPDNVTLEAVNLLLATNAVNPDSRDITGRGPLSWVIDQSGYLRRYDGITTRKQVMQRLLEFQEVNPNAEDSEGLTPLLRAIQGNNGNEFVRVLLEREDLDVQQMNRDGLTPLSVATEMGDVGVMSLLRKRGARHDGRDTHEHVAESEYLSSDEALDMKNLKLPSEAGESVDSGEDFVTESENGSSDEAFDMENRKLPSEAGESADSHAETQEESSTNWSSDYSSSASRRRRDPVGDELRRDILLPLNEQEEHFIVEAANDEDLCARCATIDLDDAFSRRNTDDQGRVIARLGRIDRTWEIGQCPMCRLISAMTSGWEEDRKIEMEEREVEFALVALSSTGSWLCQDMRDLWEHFINEWTDTVLLTVIPESLQSAKDYWEQSRFQSFVLSAGFIGRVGSNCENNTRAITVTLVNDRVDYAAARAWIACCRETHSERCNHQRLARIPHFRVIDFQTRRVVLQGEEVDSYVALSYVWGPPPAASSKKASGLESCDREAERDGFEFGQSVEAIVEDAMAVTIELGYRYLWVDRYCVIQHGHSKIKQEQLQSMDSVYANAEVTLVATAAQASSSGLPGVSDRLPRVPQHSARIKGHVLTVVPPEPNRQIESSTWMTRGWTYQEGLLSRRRIFFSETEMSFECGNMVAREAIRIPPRVERLMSDLQSRLMMSSWIYGESGIISSDEGGTDLFERLAEYTKRKLSYQSDALNAMLGILQVYATHKPNPIYHVCGVPIIVYDSENQLGRLSASSDDGTDDARVALAGFVSGLCWTLQVPGMRRLGFPSWSWTGWDGQVASQDTYRYQLSFDEGFDVELSVVEEGGTSVLPWEKYYHQLRTAMRNESRSGFIFSQHHKIDITANTVKVQFYEKYDRWTDGPEWEGAVCIGNEIWTGTLSLDQQDNSCVSGTDKADGGSSLRKRLLEESWLGIVLDLMVVSRNGCSDIQAAVEQLSEK</sequence>
<feature type="compositionally biased region" description="Low complexity" evidence="4">
    <location>
        <begin position="1300"/>
        <end position="1312"/>
    </location>
</feature>
<dbReference type="PANTHER" id="PTHR24198">
    <property type="entry name" value="ANKYRIN REPEAT AND PROTEIN KINASE DOMAIN-CONTAINING PROTEIN"/>
    <property type="match status" value="1"/>
</dbReference>
<evidence type="ECO:0000256" key="3">
    <source>
        <dbReference type="PROSITE-ProRule" id="PRU00023"/>
    </source>
</evidence>
<accession>A0A8H5Z1Y5</accession>
<dbReference type="InterPro" id="IPR027417">
    <property type="entry name" value="P-loop_NTPase"/>
</dbReference>
<dbReference type="Pfam" id="PF22939">
    <property type="entry name" value="WHD_GPIID"/>
    <property type="match status" value="1"/>
</dbReference>
<dbReference type="InterPro" id="IPR056884">
    <property type="entry name" value="NPHP3-like_N"/>
</dbReference>
<dbReference type="EMBL" id="JAAOAN010000083">
    <property type="protein sequence ID" value="KAF5722632.1"/>
    <property type="molecule type" value="Genomic_DNA"/>
</dbReference>
<keyword evidence="9" id="KW-1185">Reference proteome</keyword>
<dbReference type="Gene3D" id="3.40.50.300">
    <property type="entry name" value="P-loop containing nucleotide triphosphate hydrolases"/>
    <property type="match status" value="1"/>
</dbReference>
<feature type="domain" description="GPI inositol-deacylase winged helix" evidence="6">
    <location>
        <begin position="321"/>
        <end position="407"/>
    </location>
</feature>
<reference evidence="8 9" key="1">
    <citation type="submission" date="2020-05" db="EMBL/GenBank/DDBJ databases">
        <title>Identification and distribution of gene clusters putatively required for synthesis of sphingolipid metabolism inhibitors in phylogenetically diverse species of the filamentous fungus Fusarium.</title>
        <authorList>
            <person name="Kim H.-S."/>
            <person name="Busman M."/>
            <person name="Brown D.W."/>
            <person name="Divon H."/>
            <person name="Uhlig S."/>
            <person name="Proctor R.H."/>
        </authorList>
    </citation>
    <scope>NUCLEOTIDE SEQUENCE [LARGE SCALE GENOMIC DNA]</scope>
    <source>
        <strain evidence="8 9">NRRL 66235</strain>
    </source>
</reference>
<evidence type="ECO:0000259" key="7">
    <source>
        <dbReference type="Pfam" id="PF24883"/>
    </source>
</evidence>
<dbReference type="PROSITE" id="PS50297">
    <property type="entry name" value="ANK_REP_REGION"/>
    <property type="match status" value="3"/>
</dbReference>
<dbReference type="SUPFAM" id="SSF48403">
    <property type="entry name" value="Ankyrin repeat"/>
    <property type="match status" value="3"/>
</dbReference>
<evidence type="ECO:0000256" key="1">
    <source>
        <dbReference type="ARBA" id="ARBA00022737"/>
    </source>
</evidence>
<dbReference type="InterPro" id="IPR010730">
    <property type="entry name" value="HET"/>
</dbReference>
<feature type="domain" description="Heterokaryon incompatibility" evidence="5">
    <location>
        <begin position="1553"/>
        <end position="1704"/>
    </location>
</feature>
<dbReference type="PROSITE" id="PS50088">
    <property type="entry name" value="ANK_REPEAT"/>
    <property type="match status" value="4"/>
</dbReference>
<evidence type="ECO:0000259" key="6">
    <source>
        <dbReference type="Pfam" id="PF22939"/>
    </source>
</evidence>
<proteinExistence type="predicted"/>
<evidence type="ECO:0000313" key="9">
    <source>
        <dbReference type="Proteomes" id="UP000544331"/>
    </source>
</evidence>
<dbReference type="InterPro" id="IPR036770">
    <property type="entry name" value="Ankyrin_rpt-contain_sf"/>
</dbReference>
<dbReference type="InterPro" id="IPR054471">
    <property type="entry name" value="GPIID_WHD"/>
</dbReference>
<dbReference type="SMART" id="SM00248">
    <property type="entry name" value="ANK"/>
    <property type="match status" value="17"/>
</dbReference>
<feature type="region of interest" description="Disordered" evidence="4">
    <location>
        <begin position="1250"/>
        <end position="1320"/>
    </location>
</feature>
<name>A0A8H5Z1Y5_9HYPO</name>
<comment type="caution">
    <text evidence="8">The sequence shown here is derived from an EMBL/GenBank/DDBJ whole genome shotgun (WGS) entry which is preliminary data.</text>
</comment>
<dbReference type="InterPro" id="IPR002110">
    <property type="entry name" value="Ankyrin_rpt"/>
</dbReference>
<evidence type="ECO:0000313" key="8">
    <source>
        <dbReference type="EMBL" id="KAF5722632.1"/>
    </source>
</evidence>
<feature type="repeat" description="ANK" evidence="3">
    <location>
        <begin position="1007"/>
        <end position="1040"/>
    </location>
</feature>
<protein>
    <submittedName>
        <fullName evidence="8">Ankyrin repeat-containing protein</fullName>
    </submittedName>
</protein>
<dbReference type="Pfam" id="PF12796">
    <property type="entry name" value="Ank_2"/>
    <property type="match status" value="4"/>
</dbReference>
<dbReference type="Proteomes" id="UP000544331">
    <property type="component" value="Unassembled WGS sequence"/>
</dbReference>
<evidence type="ECO:0000259" key="5">
    <source>
        <dbReference type="Pfam" id="PF06985"/>
    </source>
</evidence>
<dbReference type="PANTHER" id="PTHR24198:SF165">
    <property type="entry name" value="ANKYRIN REPEAT-CONTAINING PROTEIN-RELATED"/>
    <property type="match status" value="1"/>
</dbReference>
<keyword evidence="2 3" id="KW-0040">ANK repeat</keyword>
<keyword evidence="1" id="KW-0677">Repeat</keyword>
<evidence type="ECO:0000256" key="2">
    <source>
        <dbReference type="ARBA" id="ARBA00023043"/>
    </source>
</evidence>
<dbReference type="OrthoDB" id="5428863at2759"/>
<organism evidence="8 9">
    <name type="scientific">Fusarium mundagurra</name>
    <dbReference type="NCBI Taxonomy" id="1567541"/>
    <lineage>
        <taxon>Eukaryota</taxon>
        <taxon>Fungi</taxon>
        <taxon>Dikarya</taxon>
        <taxon>Ascomycota</taxon>
        <taxon>Pezizomycotina</taxon>
        <taxon>Sordariomycetes</taxon>
        <taxon>Hypocreomycetidae</taxon>
        <taxon>Hypocreales</taxon>
        <taxon>Nectriaceae</taxon>
        <taxon>Fusarium</taxon>
        <taxon>Fusarium fujikuroi species complex</taxon>
    </lineage>
</organism>
<feature type="repeat" description="ANK" evidence="3">
    <location>
        <begin position="792"/>
        <end position="816"/>
    </location>
</feature>
<dbReference type="Pfam" id="PF24883">
    <property type="entry name" value="NPHP3_N"/>
    <property type="match status" value="1"/>
</dbReference>